<organism evidence="3 4">
    <name type="scientific">Nocardia arthritidis</name>
    <dbReference type="NCBI Taxonomy" id="228602"/>
    <lineage>
        <taxon>Bacteria</taxon>
        <taxon>Bacillati</taxon>
        <taxon>Actinomycetota</taxon>
        <taxon>Actinomycetes</taxon>
        <taxon>Mycobacteriales</taxon>
        <taxon>Nocardiaceae</taxon>
        <taxon>Nocardia</taxon>
    </lineage>
</organism>
<feature type="compositionally biased region" description="Pro residues" evidence="1">
    <location>
        <begin position="150"/>
        <end position="175"/>
    </location>
</feature>
<keyword evidence="2" id="KW-1133">Transmembrane helix</keyword>
<dbReference type="AlphaFoldDB" id="A0A6G9YTZ3"/>
<sequence length="391" mass="40143">MNKATAAGVSAVGDRPGTGAAAADAQDAGAEKASDTMASANKDAEGGGAQRDSEDGDDNAGAGNADAVTMVMRTVRPGQRDKSEETPQDEVPGSEDKTVAMRIVPNPAEAKTMALPIQIPPGQPPKQRTSKGDKGSGKGTDRVAAGAPLTKPPSTPRPAPGPKQPGPGPKQPGPQGPSADADVEETRPSAPKPGKPRPVVATAPSPADIQQTTPGQVPGPRRPQPRAVAAPQKISPESADQAASQRSKRLLFTVGGAAIAVVALIAVVVTLVTTTKGNSADGQIRGVITDFTKALKSGDLAALRNSTCGQLHDYYQTVAPDQFANLHQLSMDRKNIPIVDNVGAIKITDDKAVAQAVVYTDADPGKRSPRTFDLQKTNGAWKVCEQPAGTQ</sequence>
<feature type="transmembrane region" description="Helical" evidence="2">
    <location>
        <begin position="250"/>
        <end position="272"/>
    </location>
</feature>
<dbReference type="KEGG" id="nah:F5544_42675"/>
<evidence type="ECO:0008006" key="5">
    <source>
        <dbReference type="Google" id="ProtNLM"/>
    </source>
</evidence>
<dbReference type="InterPro" id="IPR032710">
    <property type="entry name" value="NTF2-like_dom_sf"/>
</dbReference>
<reference evidence="3 4" key="1">
    <citation type="journal article" date="2019" name="ACS Chem. Biol.">
        <title>Identification and Mobilization of a Cryptic Antibiotic Biosynthesis Gene Locus from a Human-Pathogenic Nocardia Isolate.</title>
        <authorList>
            <person name="Herisse M."/>
            <person name="Ishida K."/>
            <person name="Porter J.L."/>
            <person name="Howden B."/>
            <person name="Hertweck C."/>
            <person name="Stinear T.P."/>
            <person name="Pidot S.J."/>
        </authorList>
    </citation>
    <scope>NUCLEOTIDE SEQUENCE [LARGE SCALE GENOMIC DNA]</scope>
    <source>
        <strain evidence="3 4">AUSMDU00012717</strain>
    </source>
</reference>
<dbReference type="EMBL" id="CP046172">
    <property type="protein sequence ID" value="QIS16343.1"/>
    <property type="molecule type" value="Genomic_DNA"/>
</dbReference>
<feature type="compositionally biased region" description="Low complexity" evidence="1">
    <location>
        <begin position="19"/>
        <end position="28"/>
    </location>
</feature>
<name>A0A6G9YTZ3_9NOCA</name>
<evidence type="ECO:0000256" key="1">
    <source>
        <dbReference type="SAM" id="MobiDB-lite"/>
    </source>
</evidence>
<keyword evidence="2" id="KW-0472">Membrane</keyword>
<keyword evidence="2" id="KW-0812">Transmembrane</keyword>
<gene>
    <name evidence="3" type="ORF">F5544_42675</name>
</gene>
<feature type="compositionally biased region" description="Low complexity" evidence="1">
    <location>
        <begin position="214"/>
        <end position="232"/>
    </location>
</feature>
<dbReference type="RefSeq" id="WP_238846955.1">
    <property type="nucleotide sequence ID" value="NZ_CP046172.1"/>
</dbReference>
<evidence type="ECO:0000256" key="2">
    <source>
        <dbReference type="SAM" id="Phobius"/>
    </source>
</evidence>
<proteinExistence type="predicted"/>
<protein>
    <recommendedName>
        <fullName evidence="5">DUF4878 domain-containing protein</fullName>
    </recommendedName>
</protein>
<dbReference type="Proteomes" id="UP000503540">
    <property type="component" value="Chromosome"/>
</dbReference>
<feature type="region of interest" description="Disordered" evidence="1">
    <location>
        <begin position="1"/>
        <end position="242"/>
    </location>
</feature>
<evidence type="ECO:0000313" key="3">
    <source>
        <dbReference type="EMBL" id="QIS16343.1"/>
    </source>
</evidence>
<feature type="compositionally biased region" description="Basic and acidic residues" evidence="1">
    <location>
        <begin position="130"/>
        <end position="141"/>
    </location>
</feature>
<dbReference type="SUPFAM" id="SSF54427">
    <property type="entry name" value="NTF2-like"/>
    <property type="match status" value="1"/>
</dbReference>
<accession>A0A6G9YTZ3</accession>
<keyword evidence="4" id="KW-1185">Reference proteome</keyword>
<evidence type="ECO:0000313" key="4">
    <source>
        <dbReference type="Proteomes" id="UP000503540"/>
    </source>
</evidence>